<evidence type="ECO:0000313" key="1">
    <source>
        <dbReference type="EMBL" id="CAG8719136.1"/>
    </source>
</evidence>
<name>A0ACA9PQI4_9GLOM</name>
<proteinExistence type="predicted"/>
<keyword evidence="2" id="KW-1185">Reference proteome</keyword>
<feature type="non-terminal residue" evidence="1">
    <location>
        <position position="1"/>
    </location>
</feature>
<sequence length="219" mass="24621">DKWLFSSGQGEKVLHLGDKNQVLIAWQCSTGDQLFRRLLHRSETLVEVHFSPDSNAILCSGWRLSGQQFIGLISSFNGNELWRIPQIGHLNIQYLPSLNEITVLTRGSIKTIDPLDGSLIATTTLRGAKISHRVAFIYFNRNTMTLHPFQLGGPAALDSDDPTKIRKIWLSPDGNYLLTINTSNEVNLWNTTTGLQKTIIDGFYDWDIKFSKDSSTAIM</sequence>
<gene>
    <name evidence="1" type="ORF">ACOLOM_LOCUS11057</name>
</gene>
<dbReference type="EMBL" id="CAJVPT010038045">
    <property type="protein sequence ID" value="CAG8719136.1"/>
    <property type="molecule type" value="Genomic_DNA"/>
</dbReference>
<reference evidence="1" key="1">
    <citation type="submission" date="2021-06" db="EMBL/GenBank/DDBJ databases">
        <authorList>
            <person name="Kallberg Y."/>
            <person name="Tangrot J."/>
            <person name="Rosling A."/>
        </authorList>
    </citation>
    <scope>NUCLEOTIDE SEQUENCE</scope>
    <source>
        <strain evidence="1">CL356</strain>
    </source>
</reference>
<protein>
    <submittedName>
        <fullName evidence="1">10888_t:CDS:1</fullName>
    </submittedName>
</protein>
<accession>A0ACA9PQI4</accession>
<dbReference type="Proteomes" id="UP000789525">
    <property type="component" value="Unassembled WGS sequence"/>
</dbReference>
<evidence type="ECO:0000313" key="2">
    <source>
        <dbReference type="Proteomes" id="UP000789525"/>
    </source>
</evidence>
<comment type="caution">
    <text evidence="1">The sequence shown here is derived from an EMBL/GenBank/DDBJ whole genome shotgun (WGS) entry which is preliminary data.</text>
</comment>
<organism evidence="1 2">
    <name type="scientific">Acaulospora colombiana</name>
    <dbReference type="NCBI Taxonomy" id="27376"/>
    <lineage>
        <taxon>Eukaryota</taxon>
        <taxon>Fungi</taxon>
        <taxon>Fungi incertae sedis</taxon>
        <taxon>Mucoromycota</taxon>
        <taxon>Glomeromycotina</taxon>
        <taxon>Glomeromycetes</taxon>
        <taxon>Diversisporales</taxon>
        <taxon>Acaulosporaceae</taxon>
        <taxon>Acaulospora</taxon>
    </lineage>
</organism>